<evidence type="ECO:0000256" key="2">
    <source>
        <dbReference type="SAM" id="SignalP"/>
    </source>
</evidence>
<dbReference type="EMBL" id="MU004231">
    <property type="protein sequence ID" value="KAF2673004.1"/>
    <property type="molecule type" value="Genomic_DNA"/>
</dbReference>
<dbReference type="PANTHER" id="PTHR13593:SF80">
    <property type="entry name" value="PLC-LIKE PHOSPHODIESTERASE"/>
    <property type="match status" value="1"/>
</dbReference>
<evidence type="ECO:0000313" key="4">
    <source>
        <dbReference type="Proteomes" id="UP000799302"/>
    </source>
</evidence>
<gene>
    <name evidence="3" type="ORF">BT63DRAFT_367740</name>
</gene>
<dbReference type="Proteomes" id="UP000799302">
    <property type="component" value="Unassembled WGS sequence"/>
</dbReference>
<evidence type="ECO:0000256" key="1">
    <source>
        <dbReference type="SAM" id="MobiDB-lite"/>
    </source>
</evidence>
<feature type="region of interest" description="Disordered" evidence="1">
    <location>
        <begin position="321"/>
        <end position="344"/>
    </location>
</feature>
<feature type="chain" id="PRO_5025634002" description="PLC-like phosphodiesterase" evidence="2">
    <location>
        <begin position="17"/>
        <end position="365"/>
    </location>
</feature>
<dbReference type="PANTHER" id="PTHR13593">
    <property type="match status" value="1"/>
</dbReference>
<dbReference type="InterPro" id="IPR017946">
    <property type="entry name" value="PLC-like_Pdiesterase_TIM-brl"/>
</dbReference>
<proteinExistence type="predicted"/>
<reference evidence="3" key="1">
    <citation type="journal article" date="2020" name="Stud. Mycol.">
        <title>101 Dothideomycetes genomes: a test case for predicting lifestyles and emergence of pathogens.</title>
        <authorList>
            <person name="Haridas S."/>
            <person name="Albert R."/>
            <person name="Binder M."/>
            <person name="Bloem J."/>
            <person name="Labutti K."/>
            <person name="Salamov A."/>
            <person name="Andreopoulos B."/>
            <person name="Baker S."/>
            <person name="Barry K."/>
            <person name="Bills G."/>
            <person name="Bluhm B."/>
            <person name="Cannon C."/>
            <person name="Castanera R."/>
            <person name="Culley D."/>
            <person name="Daum C."/>
            <person name="Ezra D."/>
            <person name="Gonzalez J."/>
            <person name="Henrissat B."/>
            <person name="Kuo A."/>
            <person name="Liang C."/>
            <person name="Lipzen A."/>
            <person name="Lutzoni F."/>
            <person name="Magnuson J."/>
            <person name="Mondo S."/>
            <person name="Nolan M."/>
            <person name="Ohm R."/>
            <person name="Pangilinan J."/>
            <person name="Park H.-J."/>
            <person name="Ramirez L."/>
            <person name="Alfaro M."/>
            <person name="Sun H."/>
            <person name="Tritt A."/>
            <person name="Yoshinaga Y."/>
            <person name="Zwiers L.-H."/>
            <person name="Turgeon B."/>
            <person name="Goodwin S."/>
            <person name="Spatafora J."/>
            <person name="Crous P."/>
            <person name="Grigoriev I."/>
        </authorList>
    </citation>
    <scope>NUCLEOTIDE SEQUENCE</scope>
    <source>
        <strain evidence="3">CBS 115976</strain>
    </source>
</reference>
<feature type="signal peptide" evidence="2">
    <location>
        <begin position="1"/>
        <end position="16"/>
    </location>
</feature>
<dbReference type="SUPFAM" id="SSF51695">
    <property type="entry name" value="PLC-like phosphodiesterases"/>
    <property type="match status" value="1"/>
</dbReference>
<feature type="compositionally biased region" description="Polar residues" evidence="1">
    <location>
        <begin position="323"/>
        <end position="334"/>
    </location>
</feature>
<evidence type="ECO:0000313" key="3">
    <source>
        <dbReference type="EMBL" id="KAF2673004.1"/>
    </source>
</evidence>
<dbReference type="GO" id="GO:0006629">
    <property type="term" value="P:lipid metabolic process"/>
    <property type="evidence" value="ECO:0007669"/>
    <property type="project" value="InterPro"/>
</dbReference>
<dbReference type="OrthoDB" id="7984201at2759"/>
<dbReference type="GO" id="GO:0008081">
    <property type="term" value="F:phosphoric diester hydrolase activity"/>
    <property type="evidence" value="ECO:0007669"/>
    <property type="project" value="InterPro"/>
</dbReference>
<dbReference type="Pfam" id="PF26146">
    <property type="entry name" value="PI-PLC_X"/>
    <property type="match status" value="1"/>
</dbReference>
<dbReference type="Gene3D" id="3.20.20.190">
    <property type="entry name" value="Phosphatidylinositol (PI) phosphodiesterase"/>
    <property type="match status" value="1"/>
</dbReference>
<sequence length="365" mass="39688">MLALIFLFCQIWLSIAQESLWSSPDACNNCPALCNRSYGNITHLGAHDSMFVANTSNSFTVSGNQFYGTDTQLDAGVRLLSGQLHTTNATGIELRLCHTDCDLYDGGSMIKWLKDVSYWMDEHPNDVVTLLLVNSVNANSTLLGASFRASGITKHAYVPATKLGAKTVWPTLGEMIQAKTRLVTFISSLPDNTGAPYLLDEFSYVFENQFEVTSPNNFSCMPDRPTNLKDKVSQAQSSGRLFLMNHFLDKKQLLNIVIPDRDNAANTNSPDPDLTGSLGKELNTCGAVYGRSPNFVLVDWFNMGPAISAIDAANGIIDPDGRTSVSTENPSKATPITYDGSAGRPRENKGVQIAMLIAVLCLVLS</sequence>
<organism evidence="3 4">
    <name type="scientific">Microthyrium microscopicum</name>
    <dbReference type="NCBI Taxonomy" id="703497"/>
    <lineage>
        <taxon>Eukaryota</taxon>
        <taxon>Fungi</taxon>
        <taxon>Dikarya</taxon>
        <taxon>Ascomycota</taxon>
        <taxon>Pezizomycotina</taxon>
        <taxon>Dothideomycetes</taxon>
        <taxon>Dothideomycetes incertae sedis</taxon>
        <taxon>Microthyriales</taxon>
        <taxon>Microthyriaceae</taxon>
        <taxon>Microthyrium</taxon>
    </lineage>
</organism>
<dbReference type="AlphaFoldDB" id="A0A6A6UQ21"/>
<keyword evidence="4" id="KW-1185">Reference proteome</keyword>
<name>A0A6A6UQ21_9PEZI</name>
<keyword evidence="2" id="KW-0732">Signal</keyword>
<accession>A0A6A6UQ21</accession>
<evidence type="ECO:0008006" key="5">
    <source>
        <dbReference type="Google" id="ProtNLM"/>
    </source>
</evidence>
<dbReference type="InterPro" id="IPR051057">
    <property type="entry name" value="PI-PLC_domain"/>
</dbReference>
<protein>
    <recommendedName>
        <fullName evidence="5">PLC-like phosphodiesterase</fullName>
    </recommendedName>
</protein>